<dbReference type="KEGG" id="ptm:GSPATT00039562001"/>
<dbReference type="Proteomes" id="UP000000600">
    <property type="component" value="Unassembled WGS sequence"/>
</dbReference>
<gene>
    <name evidence="7" type="ORF">GSPATT00039562001</name>
</gene>
<feature type="non-terminal residue" evidence="7">
    <location>
        <position position="140"/>
    </location>
</feature>
<dbReference type="InterPro" id="IPR017975">
    <property type="entry name" value="Tubulin_CS"/>
</dbReference>
<dbReference type="EMBL" id="CT868481">
    <property type="protein sequence ID" value="CAK83663.1"/>
    <property type="molecule type" value="Genomic_DNA"/>
</dbReference>
<feature type="domain" description="Tubulin/FtsZ GTPase" evidence="6">
    <location>
        <begin position="5"/>
        <end position="138"/>
    </location>
</feature>
<dbReference type="STRING" id="5888.A0DKU6"/>
<dbReference type="HOGENOM" id="CLU_1839054_0_0_1"/>
<dbReference type="InterPro" id="IPR000217">
    <property type="entry name" value="Tubulin"/>
</dbReference>
<keyword evidence="2 5" id="KW-0493">Microtubule</keyword>
<dbReference type="GO" id="GO:0007017">
    <property type="term" value="P:microtubule-based process"/>
    <property type="evidence" value="ECO:0007669"/>
    <property type="project" value="InterPro"/>
</dbReference>
<dbReference type="eggNOG" id="KOG1374">
    <property type="taxonomic scope" value="Eukaryota"/>
</dbReference>
<evidence type="ECO:0000313" key="7">
    <source>
        <dbReference type="EMBL" id="CAK83663.1"/>
    </source>
</evidence>
<evidence type="ECO:0000259" key="6">
    <source>
        <dbReference type="Pfam" id="PF00091"/>
    </source>
</evidence>
<proteinExistence type="inferred from homology"/>
<sequence>MIHQVQSNKQVQFKKNSFLSAKNQEGGLTYARAMYGPGRLIREQVFDAIQKQIETMDRLDEFVITNSISGGTGSGFFSMLSDMLPVDFDKVRQNGFIIFPSSEMSNNIVEVYNAGFSFRVINQNFDSITVFDNQSMYAEY</sequence>
<evidence type="ECO:0000256" key="3">
    <source>
        <dbReference type="ARBA" id="ARBA00022741"/>
    </source>
</evidence>
<evidence type="ECO:0000256" key="5">
    <source>
        <dbReference type="RuleBase" id="RU000352"/>
    </source>
</evidence>
<dbReference type="AlphaFoldDB" id="A0DKU6"/>
<reference evidence="7 8" key="1">
    <citation type="journal article" date="2006" name="Nature">
        <title>Global trends of whole-genome duplications revealed by the ciliate Paramecium tetraurelia.</title>
        <authorList>
            <consortium name="Genoscope"/>
            <person name="Aury J.-M."/>
            <person name="Jaillon O."/>
            <person name="Duret L."/>
            <person name="Noel B."/>
            <person name="Jubin C."/>
            <person name="Porcel B.M."/>
            <person name="Segurens B."/>
            <person name="Daubin V."/>
            <person name="Anthouard V."/>
            <person name="Aiach N."/>
            <person name="Arnaiz O."/>
            <person name="Billaut A."/>
            <person name="Beisson J."/>
            <person name="Blanc I."/>
            <person name="Bouhouche K."/>
            <person name="Camara F."/>
            <person name="Duharcourt S."/>
            <person name="Guigo R."/>
            <person name="Gogendeau D."/>
            <person name="Katinka M."/>
            <person name="Keller A.-M."/>
            <person name="Kissmehl R."/>
            <person name="Klotz C."/>
            <person name="Koll F."/>
            <person name="Le Moue A."/>
            <person name="Lepere C."/>
            <person name="Malinsky S."/>
            <person name="Nowacki M."/>
            <person name="Nowak J.K."/>
            <person name="Plattner H."/>
            <person name="Poulain J."/>
            <person name="Ruiz F."/>
            <person name="Serrano V."/>
            <person name="Zagulski M."/>
            <person name="Dessen P."/>
            <person name="Betermier M."/>
            <person name="Weissenbach J."/>
            <person name="Scarpelli C."/>
            <person name="Schachter V."/>
            <person name="Sperling L."/>
            <person name="Meyer E."/>
            <person name="Cohen J."/>
            <person name="Wincker P."/>
        </authorList>
    </citation>
    <scope>NUCLEOTIDE SEQUENCE [LARGE SCALE GENOMIC DNA]</scope>
    <source>
        <strain evidence="7 8">Stock d4-2</strain>
    </source>
</reference>
<organism evidence="7 8">
    <name type="scientific">Paramecium tetraurelia</name>
    <dbReference type="NCBI Taxonomy" id="5888"/>
    <lineage>
        <taxon>Eukaryota</taxon>
        <taxon>Sar</taxon>
        <taxon>Alveolata</taxon>
        <taxon>Ciliophora</taxon>
        <taxon>Intramacronucleata</taxon>
        <taxon>Oligohymenophorea</taxon>
        <taxon>Peniculida</taxon>
        <taxon>Parameciidae</taxon>
        <taxon>Paramecium</taxon>
    </lineage>
</organism>
<dbReference type="SUPFAM" id="SSF52490">
    <property type="entry name" value="Tubulin nucleotide-binding domain-like"/>
    <property type="match status" value="1"/>
</dbReference>
<dbReference type="PRINTS" id="PR01161">
    <property type="entry name" value="TUBULIN"/>
</dbReference>
<dbReference type="OMA" id="DEMNWNG"/>
<dbReference type="Pfam" id="PF00091">
    <property type="entry name" value="Tubulin"/>
    <property type="match status" value="1"/>
</dbReference>
<dbReference type="PROSITE" id="PS00227">
    <property type="entry name" value="TUBULIN"/>
    <property type="match status" value="1"/>
</dbReference>
<dbReference type="PANTHER" id="PTHR11588">
    <property type="entry name" value="TUBULIN"/>
    <property type="match status" value="1"/>
</dbReference>
<dbReference type="InterPro" id="IPR036525">
    <property type="entry name" value="Tubulin/FtsZ_GTPase_sf"/>
</dbReference>
<name>A0DKU6_PARTE</name>
<dbReference type="RefSeq" id="XP_001451060.1">
    <property type="nucleotide sequence ID" value="XM_001451023.1"/>
</dbReference>
<protein>
    <recommendedName>
        <fullName evidence="6">Tubulin/FtsZ GTPase domain-containing protein</fullName>
    </recommendedName>
</protein>
<evidence type="ECO:0000256" key="4">
    <source>
        <dbReference type="ARBA" id="ARBA00023134"/>
    </source>
</evidence>
<dbReference type="GO" id="GO:0005525">
    <property type="term" value="F:GTP binding"/>
    <property type="evidence" value="ECO:0007669"/>
    <property type="project" value="UniProtKB-UniRule"/>
</dbReference>
<dbReference type="Gene3D" id="3.40.50.1440">
    <property type="entry name" value="Tubulin/FtsZ, GTPase domain"/>
    <property type="match status" value="1"/>
</dbReference>
<dbReference type="InterPro" id="IPR003008">
    <property type="entry name" value="Tubulin_FtsZ_GTPase"/>
</dbReference>
<evidence type="ECO:0000256" key="2">
    <source>
        <dbReference type="ARBA" id="ARBA00022701"/>
    </source>
</evidence>
<accession>A0DKU6</accession>
<evidence type="ECO:0000313" key="8">
    <source>
        <dbReference type="Proteomes" id="UP000000600"/>
    </source>
</evidence>
<keyword evidence="8" id="KW-1185">Reference proteome</keyword>
<keyword evidence="3 5" id="KW-0547">Nucleotide-binding</keyword>
<keyword evidence="4 5" id="KW-0342">GTP-binding</keyword>
<comment type="similarity">
    <text evidence="1 5">Belongs to the tubulin family.</text>
</comment>
<dbReference type="GO" id="GO:0005874">
    <property type="term" value="C:microtubule"/>
    <property type="evidence" value="ECO:0007669"/>
    <property type="project" value="UniProtKB-KW"/>
</dbReference>
<evidence type="ECO:0000256" key="1">
    <source>
        <dbReference type="ARBA" id="ARBA00009636"/>
    </source>
</evidence>
<dbReference type="GeneID" id="5036845"/>
<dbReference type="InParanoid" id="A0DKU6"/>